<feature type="transmembrane region" description="Helical" evidence="1">
    <location>
        <begin position="68"/>
        <end position="88"/>
    </location>
</feature>
<reference evidence="2" key="1">
    <citation type="submission" date="2018-02" db="EMBL/GenBank/DDBJ databases">
        <authorList>
            <person name="Kim S.-K."/>
            <person name="Jung H.-I."/>
            <person name="Lee S.-W."/>
        </authorList>
    </citation>
    <scope>NUCLEOTIDE SEQUENCE</scope>
    <source>
        <strain evidence="2">SK3146</strain>
    </source>
</reference>
<feature type="transmembrane region" description="Helical" evidence="1">
    <location>
        <begin position="6"/>
        <end position="24"/>
    </location>
</feature>
<dbReference type="InterPro" id="IPR031306">
    <property type="entry name" value="CcdC"/>
</dbReference>
<gene>
    <name evidence="2" type="ORF">SK3146_04315</name>
</gene>
<sequence>MTTQTIIQFAVIAVIIVLVVWLRSRRGDKPVQNSGLGILAPAILLPVIFGASIRSMMHIPDHPFHLPAIWEMVCAGVLGIALGGIMLYHTGYEKREDGRIYPKRNKNFKYVIIAVIIIRVALSQYFKGLDYTEFTILTMVMAYLYICVWRVGSFIKFRQISKTAS</sequence>
<keyword evidence="1" id="KW-0472">Membrane</keyword>
<name>A0ABY4RRE8_9BACL</name>
<feature type="transmembrane region" description="Helical" evidence="1">
    <location>
        <begin position="132"/>
        <end position="152"/>
    </location>
</feature>
<reference evidence="2" key="2">
    <citation type="journal article" date="2021" name="J Anim Sci Technol">
        <title>Complete genome sequence of Paenibacillus konkukensis sp. nov. SK3146 as a potential probiotic strain.</title>
        <authorList>
            <person name="Jung H.I."/>
            <person name="Park S."/>
            <person name="Niu K.M."/>
            <person name="Lee S.W."/>
            <person name="Kothari D."/>
            <person name="Yi K.J."/>
            <person name="Kim S.K."/>
        </authorList>
    </citation>
    <scope>NUCLEOTIDE SEQUENCE</scope>
    <source>
        <strain evidence="2">SK3146</strain>
    </source>
</reference>
<dbReference type="Proteomes" id="UP001057134">
    <property type="component" value="Chromosome"/>
</dbReference>
<dbReference type="PANTHER" id="PTHR39164">
    <property type="entry name" value="PROTEIN CCDC"/>
    <property type="match status" value="1"/>
</dbReference>
<evidence type="ECO:0000256" key="1">
    <source>
        <dbReference type="SAM" id="Phobius"/>
    </source>
</evidence>
<accession>A0ABY4RRE8</accession>
<organism evidence="2 3">
    <name type="scientific">Paenibacillus konkukensis</name>
    <dbReference type="NCBI Taxonomy" id="2020716"/>
    <lineage>
        <taxon>Bacteria</taxon>
        <taxon>Bacillati</taxon>
        <taxon>Bacillota</taxon>
        <taxon>Bacilli</taxon>
        <taxon>Bacillales</taxon>
        <taxon>Paenibacillaceae</taxon>
        <taxon>Paenibacillus</taxon>
    </lineage>
</organism>
<protein>
    <recommendedName>
        <fullName evidence="4">Cytochrome C biogenesis protein CcdC</fullName>
    </recommendedName>
</protein>
<keyword evidence="1" id="KW-0812">Transmembrane</keyword>
<dbReference type="RefSeq" id="WP_249860717.1">
    <property type="nucleotide sequence ID" value="NZ_CP027059.1"/>
</dbReference>
<dbReference type="EMBL" id="CP027059">
    <property type="protein sequence ID" value="UQZ85032.1"/>
    <property type="molecule type" value="Genomic_DNA"/>
</dbReference>
<feature type="transmembrane region" description="Helical" evidence="1">
    <location>
        <begin position="36"/>
        <end position="56"/>
    </location>
</feature>
<evidence type="ECO:0000313" key="3">
    <source>
        <dbReference type="Proteomes" id="UP001057134"/>
    </source>
</evidence>
<proteinExistence type="predicted"/>
<feature type="transmembrane region" description="Helical" evidence="1">
    <location>
        <begin position="108"/>
        <end position="126"/>
    </location>
</feature>
<dbReference type="PANTHER" id="PTHR39164:SF1">
    <property type="entry name" value="PROTEIN CCDC"/>
    <property type="match status" value="1"/>
</dbReference>
<evidence type="ECO:0000313" key="2">
    <source>
        <dbReference type="EMBL" id="UQZ85032.1"/>
    </source>
</evidence>
<dbReference type="Pfam" id="PF07301">
    <property type="entry name" value="DUF1453"/>
    <property type="match status" value="1"/>
</dbReference>
<evidence type="ECO:0008006" key="4">
    <source>
        <dbReference type="Google" id="ProtNLM"/>
    </source>
</evidence>
<keyword evidence="1" id="KW-1133">Transmembrane helix</keyword>
<dbReference type="InterPro" id="IPR058247">
    <property type="entry name" value="DUF1453"/>
</dbReference>
<keyword evidence="3" id="KW-1185">Reference proteome</keyword>